<dbReference type="EMBL" id="GL732528">
    <property type="protein sequence ID" value="EFX87195.1"/>
    <property type="molecule type" value="Genomic_DNA"/>
</dbReference>
<evidence type="ECO:0000313" key="1">
    <source>
        <dbReference type="EMBL" id="EFX87195.1"/>
    </source>
</evidence>
<accession>E9FZV5</accession>
<reference evidence="1 2" key="1">
    <citation type="journal article" date="2011" name="Science">
        <title>The ecoresponsive genome of Daphnia pulex.</title>
        <authorList>
            <person name="Colbourne J.K."/>
            <person name="Pfrender M.E."/>
            <person name="Gilbert D."/>
            <person name="Thomas W.K."/>
            <person name="Tucker A."/>
            <person name="Oakley T.H."/>
            <person name="Tokishita S."/>
            <person name="Aerts A."/>
            <person name="Arnold G.J."/>
            <person name="Basu M.K."/>
            <person name="Bauer D.J."/>
            <person name="Caceres C.E."/>
            <person name="Carmel L."/>
            <person name="Casola C."/>
            <person name="Choi J.H."/>
            <person name="Detter J.C."/>
            <person name="Dong Q."/>
            <person name="Dusheyko S."/>
            <person name="Eads B.D."/>
            <person name="Frohlich T."/>
            <person name="Geiler-Samerotte K.A."/>
            <person name="Gerlach D."/>
            <person name="Hatcher P."/>
            <person name="Jogdeo S."/>
            <person name="Krijgsveld J."/>
            <person name="Kriventseva E.V."/>
            <person name="Kultz D."/>
            <person name="Laforsch C."/>
            <person name="Lindquist E."/>
            <person name="Lopez J."/>
            <person name="Manak J.R."/>
            <person name="Muller J."/>
            <person name="Pangilinan J."/>
            <person name="Patwardhan R.P."/>
            <person name="Pitluck S."/>
            <person name="Pritham E.J."/>
            <person name="Rechtsteiner A."/>
            <person name="Rho M."/>
            <person name="Rogozin I.B."/>
            <person name="Sakarya O."/>
            <person name="Salamov A."/>
            <person name="Schaack S."/>
            <person name="Shapiro H."/>
            <person name="Shiga Y."/>
            <person name="Skalitzky C."/>
            <person name="Smith Z."/>
            <person name="Souvorov A."/>
            <person name="Sung W."/>
            <person name="Tang Z."/>
            <person name="Tsuchiya D."/>
            <person name="Tu H."/>
            <person name="Vos H."/>
            <person name="Wang M."/>
            <person name="Wolf Y.I."/>
            <person name="Yamagata H."/>
            <person name="Yamada T."/>
            <person name="Ye Y."/>
            <person name="Shaw J.R."/>
            <person name="Andrews J."/>
            <person name="Crease T.J."/>
            <person name="Tang H."/>
            <person name="Lucas S.M."/>
            <person name="Robertson H.M."/>
            <person name="Bork P."/>
            <person name="Koonin E.V."/>
            <person name="Zdobnov E.M."/>
            <person name="Grigoriev I.V."/>
            <person name="Lynch M."/>
            <person name="Boore J.L."/>
        </authorList>
    </citation>
    <scope>NUCLEOTIDE SEQUENCE [LARGE SCALE GENOMIC DNA]</scope>
</reference>
<sequence length="77" mass="8583">MRTITGCDNRDGVKAYPGSALNAYPGKFPCKARHSVILKTTYDKYTLRIASGIEISADESSTTGCWKLKTRPYCSWM</sequence>
<dbReference type="HOGENOM" id="CLU_2640639_0_0_1"/>
<proteinExistence type="predicted"/>
<dbReference type="KEGG" id="dpx:DAPPUDRAFT_312664"/>
<protein>
    <submittedName>
        <fullName evidence="1">Uncharacterized protein</fullName>
    </submittedName>
</protein>
<dbReference type="InParanoid" id="E9FZV5"/>
<keyword evidence="2" id="KW-1185">Reference proteome</keyword>
<gene>
    <name evidence="1" type="ORF">DAPPUDRAFT_312664</name>
</gene>
<evidence type="ECO:0000313" key="2">
    <source>
        <dbReference type="Proteomes" id="UP000000305"/>
    </source>
</evidence>
<organism evidence="1 2">
    <name type="scientific">Daphnia pulex</name>
    <name type="common">Water flea</name>
    <dbReference type="NCBI Taxonomy" id="6669"/>
    <lineage>
        <taxon>Eukaryota</taxon>
        <taxon>Metazoa</taxon>
        <taxon>Ecdysozoa</taxon>
        <taxon>Arthropoda</taxon>
        <taxon>Crustacea</taxon>
        <taxon>Branchiopoda</taxon>
        <taxon>Diplostraca</taxon>
        <taxon>Cladocera</taxon>
        <taxon>Anomopoda</taxon>
        <taxon>Daphniidae</taxon>
        <taxon>Daphnia</taxon>
    </lineage>
</organism>
<dbReference type="Proteomes" id="UP000000305">
    <property type="component" value="Unassembled WGS sequence"/>
</dbReference>
<dbReference type="AlphaFoldDB" id="E9FZV5"/>
<name>E9FZV5_DAPPU</name>